<dbReference type="GeneID" id="5975746"/>
<dbReference type="InParanoid" id="Q0UI77"/>
<sequence length="115" mass="13086">MFEMLKSNVERHDQGTEIKFWFVRKLAQRLTKQKFAFVYLARRFSTREPQPQYGGVVCGRGSESFLVMQARPAVSGGMNGSTIGIEVHEAFQSGKNKMRSVETSRRKLYLGCFAA</sequence>
<dbReference type="EMBL" id="CH445337">
    <property type="protein sequence ID" value="EAT83705.1"/>
    <property type="molecule type" value="Genomic_DNA"/>
</dbReference>
<reference evidence="2" key="1">
    <citation type="journal article" date="2007" name="Plant Cell">
        <title>Dothideomycete-plant interactions illuminated by genome sequencing and EST analysis of the wheat pathogen Stagonospora nodorum.</title>
        <authorList>
            <person name="Hane J.K."/>
            <person name="Lowe R.G."/>
            <person name="Solomon P.S."/>
            <person name="Tan K.C."/>
            <person name="Schoch C.L."/>
            <person name="Spatafora J.W."/>
            <person name="Crous P.W."/>
            <person name="Kodira C."/>
            <person name="Birren B.W."/>
            <person name="Galagan J.E."/>
            <person name="Torriani S.F."/>
            <person name="McDonald B.A."/>
            <person name="Oliver R.P."/>
        </authorList>
    </citation>
    <scope>NUCLEOTIDE SEQUENCE [LARGE SCALE GENOMIC DNA]</scope>
    <source>
        <strain evidence="2">SN15 / ATCC MYA-4574 / FGSC 10173</strain>
    </source>
</reference>
<name>Q0UI77_PHANO</name>
<evidence type="ECO:0000313" key="1">
    <source>
        <dbReference type="EMBL" id="EAT83705.1"/>
    </source>
</evidence>
<proteinExistence type="predicted"/>
<dbReference type="AlphaFoldDB" id="Q0UI77"/>
<dbReference type="Proteomes" id="UP000001055">
    <property type="component" value="Unassembled WGS sequence"/>
</dbReference>
<dbReference type="RefSeq" id="XP_001798847.1">
    <property type="nucleotide sequence ID" value="XM_001798795.1"/>
</dbReference>
<dbReference type="KEGG" id="pno:SNOG_08537"/>
<organism evidence="1 2">
    <name type="scientific">Phaeosphaeria nodorum (strain SN15 / ATCC MYA-4574 / FGSC 10173)</name>
    <name type="common">Glume blotch fungus</name>
    <name type="synonym">Parastagonospora nodorum</name>
    <dbReference type="NCBI Taxonomy" id="321614"/>
    <lineage>
        <taxon>Eukaryota</taxon>
        <taxon>Fungi</taxon>
        <taxon>Dikarya</taxon>
        <taxon>Ascomycota</taxon>
        <taxon>Pezizomycotina</taxon>
        <taxon>Dothideomycetes</taxon>
        <taxon>Pleosporomycetidae</taxon>
        <taxon>Pleosporales</taxon>
        <taxon>Pleosporineae</taxon>
        <taxon>Phaeosphaeriaceae</taxon>
        <taxon>Parastagonospora</taxon>
    </lineage>
</organism>
<accession>Q0UI77</accession>
<evidence type="ECO:0000313" key="2">
    <source>
        <dbReference type="Proteomes" id="UP000001055"/>
    </source>
</evidence>
<gene>
    <name evidence="1" type="ORF">SNOG_08537</name>
</gene>
<protein>
    <submittedName>
        <fullName evidence="1">Uncharacterized protein</fullName>
    </submittedName>
</protein>